<feature type="transmembrane region" description="Helical" evidence="6">
    <location>
        <begin position="148"/>
        <end position="168"/>
    </location>
</feature>
<dbReference type="Proteomes" id="UP001597540">
    <property type="component" value="Unassembled WGS sequence"/>
</dbReference>
<feature type="transmembrane region" description="Helical" evidence="6">
    <location>
        <begin position="6"/>
        <end position="28"/>
    </location>
</feature>
<keyword evidence="3 6" id="KW-0812">Transmembrane</keyword>
<keyword evidence="8" id="KW-1185">Reference proteome</keyword>
<dbReference type="Pfam" id="PF02690">
    <property type="entry name" value="Na_Pi_cotrans"/>
    <property type="match status" value="2"/>
</dbReference>
<name>A0ABW5SQU4_9BACL</name>
<evidence type="ECO:0000256" key="6">
    <source>
        <dbReference type="SAM" id="Phobius"/>
    </source>
</evidence>
<evidence type="ECO:0000256" key="2">
    <source>
        <dbReference type="ARBA" id="ARBA00022475"/>
    </source>
</evidence>
<dbReference type="InterPro" id="IPR003841">
    <property type="entry name" value="Na/Pi_transpt"/>
</dbReference>
<feature type="transmembrane region" description="Helical" evidence="6">
    <location>
        <begin position="189"/>
        <end position="214"/>
    </location>
</feature>
<dbReference type="NCBIfam" id="NF037997">
    <property type="entry name" value="Na_Pi_symport"/>
    <property type="match status" value="1"/>
</dbReference>
<evidence type="ECO:0000256" key="3">
    <source>
        <dbReference type="ARBA" id="ARBA00022692"/>
    </source>
</evidence>
<keyword evidence="2" id="KW-1003">Cell membrane</keyword>
<accession>A0ABW5SQU4</accession>
<dbReference type="PANTHER" id="PTHR10010">
    <property type="entry name" value="SOLUTE CARRIER FAMILY 34 SODIUM PHOSPHATE , MEMBER 2-RELATED"/>
    <property type="match status" value="1"/>
</dbReference>
<feature type="transmembrane region" description="Helical" evidence="6">
    <location>
        <begin position="255"/>
        <end position="279"/>
    </location>
</feature>
<keyword evidence="4 6" id="KW-1133">Transmembrane helix</keyword>
<feature type="transmembrane region" description="Helical" evidence="6">
    <location>
        <begin position="49"/>
        <end position="74"/>
    </location>
</feature>
<feature type="transmembrane region" description="Helical" evidence="6">
    <location>
        <begin position="109"/>
        <end position="128"/>
    </location>
</feature>
<dbReference type="PANTHER" id="PTHR10010:SF46">
    <property type="entry name" value="SODIUM-DEPENDENT PHOSPHATE TRANSPORT PROTEIN 2B"/>
    <property type="match status" value="1"/>
</dbReference>
<keyword evidence="5 6" id="KW-0472">Membrane</keyword>
<comment type="subcellular location">
    <subcellularLocation>
        <location evidence="1">Cell membrane</location>
        <topology evidence="1">Multi-pass membrane protein</topology>
    </subcellularLocation>
</comment>
<sequence length="326" mass="34252">MLHSIVFPLLYGLTIFFLGMKLMEASLYKLSGPLLSSSLDRATATPLKGMLFSTGITALLQSSTAVTVLTIGLVNANLLGYARTLGIILGSNVGTTVTTELLSLKIGKYAAPMLLVFISCWIICVMLGELKSVMHSRHSKTVHTAGYISLAGAGFSMVMLGIVMMQRIGPALEQGGVFPWFVQQASHSVWWGMAAGACLTALVHSSAAVIGMAIGLAAAGTLPPEVGIAIVLGSNVGTCVTAWMAAIGGSKAGQFVAWSHITLNVAGALLFAPLISLLYQAAALFTTEPGAQIAHAQTIFNIVCSLLALPLCYLKIWKRLEPDSQR</sequence>
<evidence type="ECO:0000313" key="8">
    <source>
        <dbReference type="Proteomes" id="UP001597540"/>
    </source>
</evidence>
<comment type="caution">
    <text evidence="7">The sequence shown here is derived from an EMBL/GenBank/DDBJ whole genome shotgun (WGS) entry which is preliminary data.</text>
</comment>
<reference evidence="8" key="1">
    <citation type="journal article" date="2019" name="Int. J. Syst. Evol. Microbiol.">
        <title>The Global Catalogue of Microorganisms (GCM) 10K type strain sequencing project: providing services to taxonomists for standard genome sequencing and annotation.</title>
        <authorList>
            <consortium name="The Broad Institute Genomics Platform"/>
            <consortium name="The Broad Institute Genome Sequencing Center for Infectious Disease"/>
            <person name="Wu L."/>
            <person name="Ma J."/>
        </authorList>
    </citation>
    <scope>NUCLEOTIDE SEQUENCE [LARGE SCALE GENOMIC DNA]</scope>
    <source>
        <strain evidence="8">KCTC 33849</strain>
    </source>
</reference>
<gene>
    <name evidence="7" type="ORF">ACFSVM_16985</name>
</gene>
<dbReference type="EMBL" id="JBHUMJ010000004">
    <property type="protein sequence ID" value="MFD2702162.1"/>
    <property type="molecule type" value="Genomic_DNA"/>
</dbReference>
<evidence type="ECO:0000256" key="1">
    <source>
        <dbReference type="ARBA" id="ARBA00004651"/>
    </source>
</evidence>
<evidence type="ECO:0000313" key="7">
    <source>
        <dbReference type="EMBL" id="MFD2702162.1"/>
    </source>
</evidence>
<organism evidence="7 8">
    <name type="scientific">Paenibacillus shunpengii</name>
    <dbReference type="NCBI Taxonomy" id="2054424"/>
    <lineage>
        <taxon>Bacteria</taxon>
        <taxon>Bacillati</taxon>
        <taxon>Bacillota</taxon>
        <taxon>Bacilli</taxon>
        <taxon>Bacillales</taxon>
        <taxon>Paenibacillaceae</taxon>
        <taxon>Paenibacillus</taxon>
    </lineage>
</organism>
<protein>
    <submittedName>
        <fullName evidence="7">Na/Pi cotransporter family protein</fullName>
    </submittedName>
</protein>
<feature type="transmembrane region" description="Helical" evidence="6">
    <location>
        <begin position="226"/>
        <end position="248"/>
    </location>
</feature>
<proteinExistence type="predicted"/>
<feature type="transmembrane region" description="Helical" evidence="6">
    <location>
        <begin position="299"/>
        <end position="317"/>
    </location>
</feature>
<evidence type="ECO:0000256" key="4">
    <source>
        <dbReference type="ARBA" id="ARBA00022989"/>
    </source>
</evidence>
<dbReference type="RefSeq" id="WP_090725361.1">
    <property type="nucleotide sequence ID" value="NZ_JBHUMJ010000004.1"/>
</dbReference>
<evidence type="ECO:0000256" key="5">
    <source>
        <dbReference type="ARBA" id="ARBA00023136"/>
    </source>
</evidence>